<dbReference type="Pfam" id="PF07963">
    <property type="entry name" value="N_methyl"/>
    <property type="match status" value="1"/>
</dbReference>
<dbReference type="EMBL" id="LCKO01000007">
    <property type="protein sequence ID" value="KKU00055.1"/>
    <property type="molecule type" value="Genomic_DNA"/>
</dbReference>
<dbReference type="PROSITE" id="PS00409">
    <property type="entry name" value="PROKAR_NTER_METHYL"/>
    <property type="match status" value="1"/>
</dbReference>
<evidence type="ECO:0000256" key="1">
    <source>
        <dbReference type="SAM" id="Phobius"/>
    </source>
</evidence>
<dbReference type="Gene3D" id="3.30.700.10">
    <property type="entry name" value="Glycoprotein, Type 4 Pilin"/>
    <property type="match status" value="1"/>
</dbReference>
<comment type="caution">
    <text evidence="2">The sequence shown here is derived from an EMBL/GenBank/DDBJ whole genome shotgun (WGS) entry which is preliminary data.</text>
</comment>
<accession>A0A837IPL1</accession>
<dbReference type="SUPFAM" id="SSF54523">
    <property type="entry name" value="Pili subunits"/>
    <property type="match status" value="1"/>
</dbReference>
<name>A0A837IPL1_9BACT</name>
<feature type="transmembrane region" description="Helical" evidence="1">
    <location>
        <begin position="7"/>
        <end position="29"/>
    </location>
</feature>
<evidence type="ECO:0000313" key="3">
    <source>
        <dbReference type="Proteomes" id="UP000034078"/>
    </source>
</evidence>
<evidence type="ECO:0008006" key="4">
    <source>
        <dbReference type="Google" id="ProtNLM"/>
    </source>
</evidence>
<keyword evidence="1" id="KW-1133">Transmembrane helix</keyword>
<keyword evidence="1" id="KW-0812">Transmembrane</keyword>
<organism evidence="2 3">
    <name type="scientific">Candidatus Collierbacteria bacterium GW2011_GWB2_45_17</name>
    <dbReference type="NCBI Taxonomy" id="1618388"/>
    <lineage>
        <taxon>Bacteria</taxon>
        <taxon>Candidatus Collieribacteriota</taxon>
    </lineage>
</organism>
<dbReference type="AlphaFoldDB" id="A0A837IPL1"/>
<protein>
    <recommendedName>
        <fullName evidence="4">Prepilin-type N-terminal cleavage/methylation domain-containing protein</fullName>
    </recommendedName>
</protein>
<dbReference type="Proteomes" id="UP000034078">
    <property type="component" value="Unassembled WGS sequence"/>
</dbReference>
<dbReference type="InterPro" id="IPR045584">
    <property type="entry name" value="Pilin-like"/>
</dbReference>
<dbReference type="InterPro" id="IPR012902">
    <property type="entry name" value="N_methyl_site"/>
</dbReference>
<reference evidence="2 3" key="1">
    <citation type="journal article" date="2015" name="Nature">
        <title>rRNA introns, odd ribosomes, and small enigmatic genomes across a large radiation of phyla.</title>
        <authorList>
            <person name="Brown C.T."/>
            <person name="Hug L.A."/>
            <person name="Thomas B.C."/>
            <person name="Sharon I."/>
            <person name="Castelle C.J."/>
            <person name="Singh A."/>
            <person name="Wilkins M.J."/>
            <person name="Williams K.H."/>
            <person name="Banfield J.F."/>
        </authorList>
    </citation>
    <scope>NUCLEOTIDE SEQUENCE [LARGE SCALE GENOMIC DNA]</scope>
</reference>
<gene>
    <name evidence="2" type="ORF">UX01_C0007G0034</name>
</gene>
<keyword evidence="1" id="KW-0472">Membrane</keyword>
<sequence length="153" mass="16248">MKAGFTLIELMMVTTIVLILSGGSITAYLNFNKAESVKNDARNLISEIYRVRTLASSLQYPTGCSSLKGYNVTSDALLSGVTVTADCDPDDVIFPAIKLLTGSTFTQAFDITFLPGSGYLTNGADQQIVIKNSNDATVTKTITVGAYGNITSN</sequence>
<dbReference type="NCBIfam" id="TIGR02532">
    <property type="entry name" value="IV_pilin_GFxxxE"/>
    <property type="match status" value="1"/>
</dbReference>
<proteinExistence type="predicted"/>
<evidence type="ECO:0000313" key="2">
    <source>
        <dbReference type="EMBL" id="KKU00055.1"/>
    </source>
</evidence>